<dbReference type="SMART" id="SM00388">
    <property type="entry name" value="HisKA"/>
    <property type="match status" value="1"/>
</dbReference>
<comment type="caution">
    <text evidence="13">The sequence shown here is derived from an EMBL/GenBank/DDBJ whole genome shotgun (WGS) entry which is preliminary data.</text>
</comment>
<evidence type="ECO:0000259" key="12">
    <source>
        <dbReference type="PROSITE" id="PS50109"/>
    </source>
</evidence>
<keyword evidence="9" id="KW-0902">Two-component regulatory system</keyword>
<dbReference type="GO" id="GO:0005524">
    <property type="term" value="F:ATP binding"/>
    <property type="evidence" value="ECO:0007669"/>
    <property type="project" value="UniProtKB-KW"/>
</dbReference>
<dbReference type="InterPro" id="IPR036097">
    <property type="entry name" value="HisK_dim/P_sf"/>
</dbReference>
<dbReference type="PANTHER" id="PTHR43711:SF1">
    <property type="entry name" value="HISTIDINE KINASE 1"/>
    <property type="match status" value="1"/>
</dbReference>
<dbReference type="Proteomes" id="UP000637695">
    <property type="component" value="Unassembled WGS sequence"/>
</dbReference>
<dbReference type="PRINTS" id="PR00344">
    <property type="entry name" value="BCTRLSENSOR"/>
</dbReference>
<keyword evidence="11" id="KW-1133">Transmembrane helix</keyword>
<dbReference type="PANTHER" id="PTHR43711">
    <property type="entry name" value="TWO-COMPONENT HISTIDINE KINASE"/>
    <property type="match status" value="1"/>
</dbReference>
<dbReference type="CDD" id="cd00082">
    <property type="entry name" value="HisKA"/>
    <property type="match status" value="1"/>
</dbReference>
<organism evidence="13 14">
    <name type="scientific">Alicyclobacillus cellulosilyticus</name>
    <dbReference type="NCBI Taxonomy" id="1003997"/>
    <lineage>
        <taxon>Bacteria</taxon>
        <taxon>Bacillati</taxon>
        <taxon>Bacillota</taxon>
        <taxon>Bacilli</taxon>
        <taxon>Bacillales</taxon>
        <taxon>Alicyclobacillaceae</taxon>
        <taxon>Alicyclobacillus</taxon>
    </lineage>
</organism>
<dbReference type="FunFam" id="3.30.565.10:FF:000006">
    <property type="entry name" value="Sensor histidine kinase WalK"/>
    <property type="match status" value="1"/>
</dbReference>
<sequence length="422" mass="46936">MFSSARAKLTLLLTGLVLLLYILTAGSIYLWMQRLTVEDEDHILLTTARPLAANVLNALNHGQFPQLFVDLKRLETLYPKVSAIVLRDALGHVLAGTNPKVAKSLPYAYSLDKQTTYVPDDHAWYRVISIHFTNQYGQSEGWLQLALNVNHDVESLARLRQVLLWVGVGGVALALAAGFFASHRALQPIARSWRRQQQFVADASHELRTPIAVIQANLDVVLGHLEQTVLDNLEWLSAIKEEARRLARLTDDLLTLARADSNEIAIQRARVPLVPVLREVCEAMCPLAEAKGLRLQVELPPPGREGEAVVVGDADRLRQLFAILIDNAVKYTPEGGTVTVRLVPHGRFVRVHVQDTGIGIRRDELRRIFDRFYRGDQARVRAAGGAGLGLAIARWIVQMHRGRITVRSTPGQGSEFTVVLRA</sequence>
<keyword evidence="6" id="KW-0547">Nucleotide-binding</keyword>
<dbReference type="InterPro" id="IPR003661">
    <property type="entry name" value="HisK_dim/P_dom"/>
</dbReference>
<comment type="subcellular location">
    <subcellularLocation>
        <location evidence="2">Cell membrane</location>
        <topology evidence="2">Multi-pass membrane protein</topology>
    </subcellularLocation>
</comment>
<dbReference type="RefSeq" id="WP_188881159.1">
    <property type="nucleotide sequence ID" value="NZ_BMOY01000007.1"/>
</dbReference>
<dbReference type="SMART" id="SM00387">
    <property type="entry name" value="HATPase_c"/>
    <property type="match status" value="1"/>
</dbReference>
<keyword evidence="8" id="KW-0067">ATP-binding</keyword>
<reference evidence="13" key="2">
    <citation type="submission" date="2020-09" db="EMBL/GenBank/DDBJ databases">
        <authorList>
            <person name="Sun Q."/>
            <person name="Ohkuma M."/>
        </authorList>
    </citation>
    <scope>NUCLEOTIDE SEQUENCE</scope>
    <source>
        <strain evidence="13">JCM 18487</strain>
    </source>
</reference>
<dbReference type="AlphaFoldDB" id="A0A917K6N2"/>
<dbReference type="InterPro" id="IPR005467">
    <property type="entry name" value="His_kinase_dom"/>
</dbReference>
<evidence type="ECO:0000256" key="9">
    <source>
        <dbReference type="ARBA" id="ARBA00023012"/>
    </source>
</evidence>
<evidence type="ECO:0000256" key="11">
    <source>
        <dbReference type="SAM" id="Phobius"/>
    </source>
</evidence>
<protein>
    <recommendedName>
        <fullName evidence="3">histidine kinase</fullName>
        <ecNumber evidence="3">2.7.13.3</ecNumber>
    </recommendedName>
</protein>
<keyword evidence="10 11" id="KW-0472">Membrane</keyword>
<dbReference type="EC" id="2.7.13.3" evidence="3"/>
<dbReference type="Gene3D" id="1.10.287.130">
    <property type="match status" value="1"/>
</dbReference>
<dbReference type="GO" id="GO:0000155">
    <property type="term" value="F:phosphorelay sensor kinase activity"/>
    <property type="evidence" value="ECO:0007669"/>
    <property type="project" value="InterPro"/>
</dbReference>
<dbReference type="InterPro" id="IPR050736">
    <property type="entry name" value="Sensor_HK_Regulatory"/>
</dbReference>
<evidence type="ECO:0000256" key="8">
    <source>
        <dbReference type="ARBA" id="ARBA00022840"/>
    </source>
</evidence>
<dbReference type="Pfam" id="PF02518">
    <property type="entry name" value="HATPase_c"/>
    <property type="match status" value="1"/>
</dbReference>
<evidence type="ECO:0000256" key="3">
    <source>
        <dbReference type="ARBA" id="ARBA00012438"/>
    </source>
</evidence>
<evidence type="ECO:0000313" key="13">
    <source>
        <dbReference type="EMBL" id="GGJ00188.1"/>
    </source>
</evidence>
<evidence type="ECO:0000256" key="10">
    <source>
        <dbReference type="ARBA" id="ARBA00023136"/>
    </source>
</evidence>
<dbReference type="GO" id="GO:0005886">
    <property type="term" value="C:plasma membrane"/>
    <property type="evidence" value="ECO:0007669"/>
    <property type="project" value="UniProtKB-SubCell"/>
</dbReference>
<dbReference type="InterPro" id="IPR036890">
    <property type="entry name" value="HATPase_C_sf"/>
</dbReference>
<keyword evidence="11" id="KW-0812">Transmembrane</keyword>
<feature type="domain" description="Histidine kinase" evidence="12">
    <location>
        <begin position="202"/>
        <end position="422"/>
    </location>
</feature>
<keyword evidence="7" id="KW-0418">Kinase</keyword>
<dbReference type="Gene3D" id="3.30.565.10">
    <property type="entry name" value="Histidine kinase-like ATPase, C-terminal domain"/>
    <property type="match status" value="1"/>
</dbReference>
<evidence type="ECO:0000256" key="5">
    <source>
        <dbReference type="ARBA" id="ARBA00022679"/>
    </source>
</evidence>
<dbReference type="EMBL" id="BMOY01000007">
    <property type="protein sequence ID" value="GGJ00188.1"/>
    <property type="molecule type" value="Genomic_DNA"/>
</dbReference>
<evidence type="ECO:0000313" key="14">
    <source>
        <dbReference type="Proteomes" id="UP000637695"/>
    </source>
</evidence>
<evidence type="ECO:0000256" key="1">
    <source>
        <dbReference type="ARBA" id="ARBA00000085"/>
    </source>
</evidence>
<dbReference type="SUPFAM" id="SSF47384">
    <property type="entry name" value="Homodimeric domain of signal transducing histidine kinase"/>
    <property type="match status" value="1"/>
</dbReference>
<evidence type="ECO:0000256" key="4">
    <source>
        <dbReference type="ARBA" id="ARBA00022553"/>
    </source>
</evidence>
<comment type="catalytic activity">
    <reaction evidence="1">
        <text>ATP + protein L-histidine = ADP + protein N-phospho-L-histidine.</text>
        <dbReference type="EC" id="2.7.13.3"/>
    </reaction>
</comment>
<reference evidence="13" key="1">
    <citation type="journal article" date="2014" name="Int. J. Syst. Evol. Microbiol.">
        <title>Complete genome sequence of Corynebacterium casei LMG S-19264T (=DSM 44701T), isolated from a smear-ripened cheese.</title>
        <authorList>
            <consortium name="US DOE Joint Genome Institute (JGI-PGF)"/>
            <person name="Walter F."/>
            <person name="Albersmeier A."/>
            <person name="Kalinowski J."/>
            <person name="Ruckert C."/>
        </authorList>
    </citation>
    <scope>NUCLEOTIDE SEQUENCE</scope>
    <source>
        <strain evidence="13">JCM 18487</strain>
    </source>
</reference>
<accession>A0A917K6N2</accession>
<dbReference type="Pfam" id="PF00512">
    <property type="entry name" value="HisKA"/>
    <property type="match status" value="1"/>
</dbReference>
<dbReference type="PROSITE" id="PS50109">
    <property type="entry name" value="HIS_KIN"/>
    <property type="match status" value="1"/>
</dbReference>
<dbReference type="InterPro" id="IPR003594">
    <property type="entry name" value="HATPase_dom"/>
</dbReference>
<evidence type="ECO:0000256" key="2">
    <source>
        <dbReference type="ARBA" id="ARBA00004651"/>
    </source>
</evidence>
<keyword evidence="14" id="KW-1185">Reference proteome</keyword>
<evidence type="ECO:0000256" key="7">
    <source>
        <dbReference type="ARBA" id="ARBA00022777"/>
    </source>
</evidence>
<name>A0A917K6N2_9BACL</name>
<dbReference type="InterPro" id="IPR004358">
    <property type="entry name" value="Sig_transdc_His_kin-like_C"/>
</dbReference>
<gene>
    <name evidence="13" type="ORF">GCM10010885_06800</name>
</gene>
<keyword evidence="4" id="KW-0597">Phosphoprotein</keyword>
<keyword evidence="5" id="KW-0808">Transferase</keyword>
<feature type="transmembrane region" description="Helical" evidence="11">
    <location>
        <begin position="162"/>
        <end position="186"/>
    </location>
</feature>
<dbReference type="FunFam" id="1.10.287.130:FF:000001">
    <property type="entry name" value="Two-component sensor histidine kinase"/>
    <property type="match status" value="1"/>
</dbReference>
<evidence type="ECO:0000256" key="6">
    <source>
        <dbReference type="ARBA" id="ARBA00022741"/>
    </source>
</evidence>
<dbReference type="SUPFAM" id="SSF55874">
    <property type="entry name" value="ATPase domain of HSP90 chaperone/DNA topoisomerase II/histidine kinase"/>
    <property type="match status" value="1"/>
</dbReference>
<proteinExistence type="predicted"/>